<sequence>MSALPLDPDVAAQRVPAPPPLPLHPRPVRRPATATDTSEPAPTAEATPSPPTTAAVELADPDRWFGAIALAVVEVLAGGRAAQQLVRWVTPEIYGAVARRAGLRVRLHGRPARPAHGRVLSARATITESGAVEVCAVIHDGRRVRAVAGRLELFRDRWRVIELQVG</sequence>
<feature type="region of interest" description="Disordered" evidence="1">
    <location>
        <begin position="1"/>
        <end position="53"/>
    </location>
</feature>
<reference evidence="2 3" key="1">
    <citation type="submission" date="2018-11" db="EMBL/GenBank/DDBJ databases">
        <title>Complete genome sequencing of the Actinobacteria Serinibacter sp. K3-2.</title>
        <authorList>
            <person name="Rakitin A.L."/>
            <person name="Beletsky A.V."/>
            <person name="Mardanov A.V."/>
            <person name="Ravin N.V."/>
            <person name="Gromova A.S."/>
            <person name="Filippova S.N."/>
            <person name="Gal'Chenko V.F."/>
        </authorList>
    </citation>
    <scope>NUCLEOTIDE SEQUENCE [LARGE SCALE GENOMIC DNA]</scope>
    <source>
        <strain evidence="2 3">K3-2</strain>
    </source>
</reference>
<comment type="caution">
    <text evidence="2">The sequence shown here is derived from an EMBL/GenBank/DDBJ whole genome shotgun (WGS) entry which is preliminary data.</text>
</comment>
<name>A0A4Z1E092_9MICO</name>
<evidence type="ECO:0000313" key="2">
    <source>
        <dbReference type="EMBL" id="TGO04052.1"/>
    </source>
</evidence>
<feature type="compositionally biased region" description="Pro residues" evidence="1">
    <location>
        <begin position="16"/>
        <end position="25"/>
    </location>
</feature>
<dbReference type="AlphaFoldDB" id="A0A4Z1E092"/>
<dbReference type="EMBL" id="RHPJ01000004">
    <property type="protein sequence ID" value="TGO04052.1"/>
    <property type="molecule type" value="Genomic_DNA"/>
</dbReference>
<dbReference type="RefSeq" id="WP_135850659.1">
    <property type="nucleotide sequence ID" value="NZ_RHPJ01000004.1"/>
</dbReference>
<gene>
    <name evidence="2" type="ORF">SERN_2643</name>
</gene>
<evidence type="ECO:0000313" key="3">
    <source>
        <dbReference type="Proteomes" id="UP000297318"/>
    </source>
</evidence>
<dbReference type="InterPro" id="IPR045596">
    <property type="entry name" value="DUF6459"/>
</dbReference>
<protein>
    <submittedName>
        <fullName evidence="2">Uncharacterized protein</fullName>
    </submittedName>
</protein>
<dbReference type="Proteomes" id="UP000297318">
    <property type="component" value="Unassembled WGS sequence"/>
</dbReference>
<proteinExistence type="predicted"/>
<keyword evidence="3" id="KW-1185">Reference proteome</keyword>
<dbReference type="OrthoDB" id="3731420at2"/>
<dbReference type="Pfam" id="PF20060">
    <property type="entry name" value="DUF6459"/>
    <property type="match status" value="1"/>
</dbReference>
<evidence type="ECO:0000256" key="1">
    <source>
        <dbReference type="SAM" id="MobiDB-lite"/>
    </source>
</evidence>
<organism evidence="2 3">
    <name type="scientific">Serinibacter arcticus</name>
    <dbReference type="NCBI Taxonomy" id="1655435"/>
    <lineage>
        <taxon>Bacteria</taxon>
        <taxon>Bacillati</taxon>
        <taxon>Actinomycetota</taxon>
        <taxon>Actinomycetes</taxon>
        <taxon>Micrococcales</taxon>
        <taxon>Beutenbergiaceae</taxon>
        <taxon>Serinibacter</taxon>
    </lineage>
</organism>
<accession>A0A4Z1E092</accession>
<feature type="compositionally biased region" description="Low complexity" evidence="1">
    <location>
        <begin position="30"/>
        <end position="53"/>
    </location>
</feature>